<dbReference type="RefSeq" id="WP_395438345.1">
    <property type="nucleotide sequence ID" value="NZ_JBAWKC010000003.1"/>
</dbReference>
<dbReference type="Pfam" id="PF00582">
    <property type="entry name" value="Usp"/>
    <property type="match status" value="1"/>
</dbReference>
<dbReference type="InterPro" id="IPR014729">
    <property type="entry name" value="Rossmann-like_a/b/a_fold"/>
</dbReference>
<evidence type="ECO:0000313" key="4">
    <source>
        <dbReference type="Proteomes" id="UP001610104"/>
    </source>
</evidence>
<dbReference type="PANTHER" id="PTHR46268:SF6">
    <property type="entry name" value="UNIVERSAL STRESS PROTEIN UP12"/>
    <property type="match status" value="1"/>
</dbReference>
<comment type="similarity">
    <text evidence="1">Belongs to the universal stress protein A family.</text>
</comment>
<dbReference type="CDD" id="cd00293">
    <property type="entry name" value="USP-like"/>
    <property type="match status" value="1"/>
</dbReference>
<dbReference type="EMBL" id="JBAWKC010000003">
    <property type="protein sequence ID" value="MFH6769104.1"/>
    <property type="molecule type" value="Genomic_DNA"/>
</dbReference>
<gene>
    <name evidence="3" type="ORF">V8G56_10190</name>
</gene>
<feature type="domain" description="UspA" evidence="2">
    <location>
        <begin position="3"/>
        <end position="143"/>
    </location>
</feature>
<dbReference type="Gene3D" id="3.40.50.620">
    <property type="entry name" value="HUPs"/>
    <property type="match status" value="2"/>
</dbReference>
<protein>
    <submittedName>
        <fullName evidence="3">Universal stress protein</fullName>
    </submittedName>
</protein>
<accession>A0ABW7MQJ6</accession>
<dbReference type="InterPro" id="IPR006016">
    <property type="entry name" value="UspA"/>
</dbReference>
<keyword evidence="4" id="KW-1185">Reference proteome</keyword>
<comment type="caution">
    <text evidence="3">The sequence shown here is derived from an EMBL/GenBank/DDBJ whole genome shotgun (WGS) entry which is preliminary data.</text>
</comment>
<dbReference type="PANTHER" id="PTHR46268">
    <property type="entry name" value="STRESS RESPONSE PROTEIN NHAX"/>
    <property type="match status" value="1"/>
</dbReference>
<evidence type="ECO:0000313" key="3">
    <source>
        <dbReference type="EMBL" id="MFH6769104.1"/>
    </source>
</evidence>
<reference evidence="3 4" key="1">
    <citation type="submission" date="2024-02" db="EMBL/GenBank/DDBJ databases">
        <title>A Gaetbulibacter species isolated from tidal flats and genomic insights of their niches.</title>
        <authorList>
            <person name="Ye Y."/>
        </authorList>
    </citation>
    <scope>NUCLEOTIDE SEQUENCE [LARGE SCALE GENOMIC DNA]</scope>
    <source>
        <strain evidence="3 4">KEM-8</strain>
    </source>
</reference>
<organism evidence="3 4">
    <name type="scientific">Gaetbulibacter aquiaggeris</name>
    <dbReference type="NCBI Taxonomy" id="1735373"/>
    <lineage>
        <taxon>Bacteria</taxon>
        <taxon>Pseudomonadati</taxon>
        <taxon>Bacteroidota</taxon>
        <taxon>Flavobacteriia</taxon>
        <taxon>Flavobacteriales</taxon>
        <taxon>Flavobacteriaceae</taxon>
        <taxon>Gaetbulibacter</taxon>
    </lineage>
</organism>
<sequence length="276" mass="31832">MEKRILLPTDFSDNSWSAIVYALKLYADEVCTFHFLHSTALGATTMTNLSNKLKSTIHETALKELLELKEMAESSDANSNHRFEIILSSKDLNIAVDEAIIKYDIDLIIMGTKGATGTGEFLFGTNTVHLINNISMCPVLVLPEDYDFVEPKEIAFPTDFNHFFSKTELEPLKQLADMYNAKIRIVHINEEEKLDDLQEYNLMVLKSYLFDYEHSFHWMPEYAKKTIEIKDFVTELDINMLAMINYRHSFIENIIKEPVIKKIGRQPIVPFLVIPE</sequence>
<name>A0ABW7MQJ6_9FLAO</name>
<proteinExistence type="inferred from homology"/>
<evidence type="ECO:0000259" key="2">
    <source>
        <dbReference type="Pfam" id="PF00582"/>
    </source>
</evidence>
<dbReference type="SUPFAM" id="SSF52402">
    <property type="entry name" value="Adenine nucleotide alpha hydrolases-like"/>
    <property type="match status" value="2"/>
</dbReference>
<dbReference type="Proteomes" id="UP001610104">
    <property type="component" value="Unassembled WGS sequence"/>
</dbReference>
<evidence type="ECO:0000256" key="1">
    <source>
        <dbReference type="ARBA" id="ARBA00008791"/>
    </source>
</evidence>